<feature type="transmembrane region" description="Helical" evidence="8">
    <location>
        <begin position="407"/>
        <end position="424"/>
    </location>
</feature>
<feature type="transmembrane region" description="Helical" evidence="8">
    <location>
        <begin position="324"/>
        <end position="344"/>
    </location>
</feature>
<evidence type="ECO:0000256" key="5">
    <source>
        <dbReference type="ARBA" id="ARBA00022692"/>
    </source>
</evidence>
<keyword evidence="10" id="KW-1185">Reference proteome</keyword>
<name>A0ABT8L0N5_9BACT</name>
<evidence type="ECO:0000256" key="1">
    <source>
        <dbReference type="ARBA" id="ARBA00004651"/>
    </source>
</evidence>
<feature type="transmembrane region" description="Helical" evidence="8">
    <location>
        <begin position="232"/>
        <end position="255"/>
    </location>
</feature>
<comment type="caution">
    <text evidence="9">The sequence shown here is derived from an EMBL/GenBank/DDBJ whole genome shotgun (WGS) entry which is preliminary data.</text>
</comment>
<comment type="similarity">
    <text evidence="2 8">Belongs to the lactate permease family.</text>
</comment>
<sequence length="565" mass="60339">MSPDLQALLAILPILGAGVMLIGFRWPASRTMPLAFLLTIIIVISGWGMTFQRVIASTIQGLFITFDILYIIFGAILLLNILKYSGAIQVIRAGFSVISTDRRVQVVIAIWLFGAFIEGAAGFGTPAAITAPLMVALGFPAAAAVMLGMMVQSTPVTFGAVGTPVLVGIKGGLENPDLHAELALAGWEFGDYLQLITVNVAILHAIAGTIMPLFMCAMMTRYFGKNKSWKEGLAIFPFALIGGLAFTIPYLLTGIFLGPEFPSLLGSLIGMILITFLAKKKVLTPKQDWDFAPREAWPKHWMGKIEIKVEALTSTKSMSISRAWLPYLLLALLLVISRLPQLPFKTFLTSVKFSWLDILGTGVDGASTPLYLPGTILILVGIITYFLHKMTLPQLGKAINDSSKMVFGAGFVLIFTVPMVRIYINSGVNELGISAMPIAMAEWVAGNVGVIWPLFAPSIGALGAFIAGSNTVSNLMFSLFQFGVAKSLVLPMASVVALQAVGAAAGNMIAIHNVVAASATVGLLGQEGNTLRKTIIPTVYYVLIVGILGLLAINFLHVGDPLIPD</sequence>
<feature type="transmembrane region" description="Helical" evidence="8">
    <location>
        <begin position="103"/>
        <end position="123"/>
    </location>
</feature>
<gene>
    <name evidence="9" type="ORF">QQ020_04580</name>
</gene>
<feature type="transmembrane region" description="Helical" evidence="8">
    <location>
        <begin position="479"/>
        <end position="502"/>
    </location>
</feature>
<feature type="transmembrane region" description="Helical" evidence="8">
    <location>
        <begin position="193"/>
        <end position="220"/>
    </location>
</feature>
<dbReference type="RefSeq" id="WP_346756644.1">
    <property type="nucleotide sequence ID" value="NZ_JAUJEB010000001.1"/>
</dbReference>
<evidence type="ECO:0000256" key="6">
    <source>
        <dbReference type="ARBA" id="ARBA00022989"/>
    </source>
</evidence>
<evidence type="ECO:0000256" key="2">
    <source>
        <dbReference type="ARBA" id="ARBA00010100"/>
    </source>
</evidence>
<feature type="transmembrane region" description="Helical" evidence="8">
    <location>
        <begin position="261"/>
        <end position="278"/>
    </location>
</feature>
<feature type="transmembrane region" description="Helical" evidence="8">
    <location>
        <begin position="370"/>
        <end position="387"/>
    </location>
</feature>
<keyword evidence="6 8" id="KW-1133">Transmembrane helix</keyword>
<dbReference type="PANTHER" id="PTHR30003:SF0">
    <property type="entry name" value="GLYCOLATE PERMEASE GLCA-RELATED"/>
    <property type="match status" value="1"/>
</dbReference>
<dbReference type="EMBL" id="JAUJEB010000001">
    <property type="protein sequence ID" value="MDN5211309.1"/>
    <property type="molecule type" value="Genomic_DNA"/>
</dbReference>
<comment type="subcellular location">
    <subcellularLocation>
        <location evidence="1 8">Cell membrane</location>
        <topology evidence="1 8">Multi-pass membrane protein</topology>
    </subcellularLocation>
</comment>
<feature type="transmembrane region" description="Helical" evidence="8">
    <location>
        <begin position="508"/>
        <end position="526"/>
    </location>
</feature>
<keyword evidence="3 8" id="KW-0813">Transport</keyword>
<comment type="function">
    <text evidence="8">Uptake of L-lactate across the membrane. Can also transport D-lactate and glycolate.</text>
</comment>
<reference evidence="9" key="1">
    <citation type="submission" date="2023-06" db="EMBL/GenBank/DDBJ databases">
        <title>Genomic of Agaribacillus aureum.</title>
        <authorList>
            <person name="Wang G."/>
        </authorList>
    </citation>
    <scope>NUCLEOTIDE SEQUENCE</scope>
    <source>
        <strain evidence="9">BMA12</strain>
    </source>
</reference>
<keyword evidence="7 8" id="KW-0472">Membrane</keyword>
<evidence type="ECO:0000256" key="4">
    <source>
        <dbReference type="ARBA" id="ARBA00022475"/>
    </source>
</evidence>
<evidence type="ECO:0000256" key="3">
    <source>
        <dbReference type="ARBA" id="ARBA00022448"/>
    </source>
</evidence>
<evidence type="ECO:0000256" key="8">
    <source>
        <dbReference type="RuleBase" id="RU365092"/>
    </source>
</evidence>
<keyword evidence="4 8" id="KW-1003">Cell membrane</keyword>
<dbReference type="Proteomes" id="UP001172083">
    <property type="component" value="Unassembled WGS sequence"/>
</dbReference>
<proteinExistence type="inferred from homology"/>
<evidence type="ECO:0000313" key="9">
    <source>
        <dbReference type="EMBL" id="MDN5211309.1"/>
    </source>
</evidence>
<organism evidence="9 10">
    <name type="scientific">Agaribacillus aureus</name>
    <dbReference type="NCBI Taxonomy" id="3051825"/>
    <lineage>
        <taxon>Bacteria</taxon>
        <taxon>Pseudomonadati</taxon>
        <taxon>Bacteroidota</taxon>
        <taxon>Cytophagia</taxon>
        <taxon>Cytophagales</taxon>
        <taxon>Splendidivirgaceae</taxon>
        <taxon>Agaribacillus</taxon>
    </lineage>
</organism>
<dbReference type="Pfam" id="PF02652">
    <property type="entry name" value="Lactate_perm"/>
    <property type="match status" value="1"/>
</dbReference>
<keyword evidence="5 8" id="KW-0812">Transmembrane</keyword>
<feature type="transmembrane region" description="Helical" evidence="8">
    <location>
        <begin position="6"/>
        <end position="24"/>
    </location>
</feature>
<feature type="transmembrane region" description="Helical" evidence="8">
    <location>
        <begin position="538"/>
        <end position="558"/>
    </location>
</feature>
<evidence type="ECO:0000313" key="10">
    <source>
        <dbReference type="Proteomes" id="UP001172083"/>
    </source>
</evidence>
<accession>A0ABT8L0N5</accession>
<feature type="transmembrane region" description="Helical" evidence="8">
    <location>
        <begin position="61"/>
        <end position="82"/>
    </location>
</feature>
<feature type="transmembrane region" description="Helical" evidence="8">
    <location>
        <begin position="444"/>
        <end position="467"/>
    </location>
</feature>
<evidence type="ECO:0000256" key="7">
    <source>
        <dbReference type="ARBA" id="ARBA00023136"/>
    </source>
</evidence>
<dbReference type="PANTHER" id="PTHR30003">
    <property type="entry name" value="L-LACTATE PERMEASE"/>
    <property type="match status" value="1"/>
</dbReference>
<feature type="transmembrane region" description="Helical" evidence="8">
    <location>
        <begin position="36"/>
        <end position="55"/>
    </location>
</feature>
<dbReference type="InterPro" id="IPR003804">
    <property type="entry name" value="Lactate_perm"/>
</dbReference>
<protein>
    <recommendedName>
        <fullName evidence="8">L-lactate permease</fullName>
    </recommendedName>
</protein>